<evidence type="ECO:0000313" key="2">
    <source>
        <dbReference type="EMBL" id="GFS04392.1"/>
    </source>
</evidence>
<dbReference type="GO" id="GO:0016301">
    <property type="term" value="F:kinase activity"/>
    <property type="evidence" value="ECO:0007669"/>
    <property type="project" value="UniProtKB-KW"/>
</dbReference>
<evidence type="ECO:0000313" key="3">
    <source>
        <dbReference type="Proteomes" id="UP000762676"/>
    </source>
</evidence>
<proteinExistence type="predicted"/>
<accession>A0AAV4I5W7</accession>
<keyword evidence="3" id="KW-1185">Reference proteome</keyword>
<protein>
    <submittedName>
        <fullName evidence="2">CAI-1 autoinducer sensor kinase/phosphatase CqsS</fullName>
    </submittedName>
</protein>
<dbReference type="EMBL" id="BMAT01002305">
    <property type="protein sequence ID" value="GFS04392.1"/>
    <property type="molecule type" value="Genomic_DNA"/>
</dbReference>
<evidence type="ECO:0000256" key="1">
    <source>
        <dbReference type="SAM" id="MobiDB-lite"/>
    </source>
</evidence>
<gene>
    <name evidence="2" type="ORF">ElyMa_001174700</name>
</gene>
<name>A0AAV4I5W7_9GAST</name>
<sequence length="224" mass="25676">MHSHFVEKHPDLQVGYNSCRKRVVARSISFARLAVEECEQCMAFKLHEHSQPEQNPNCDPCTIQLQHKTNYTSSRIHYKKGAEEDPEEGTTIYVAADMQKVIMLPSMPGVKSCVFVNRLVAYHETFAPLGDQHKKKVPKTVSHDDDSFLECDFLMKKTQREIEDASNKPKNRSRPRGIPGWKKAKLNDTLEHLMPEPKRAFWNAIQIDDQVADLTEIGSTEDIE</sequence>
<comment type="caution">
    <text evidence="2">The sequence shown here is derived from an EMBL/GenBank/DDBJ whole genome shotgun (WGS) entry which is preliminary data.</text>
</comment>
<reference evidence="2 3" key="1">
    <citation type="journal article" date="2021" name="Elife">
        <title>Chloroplast acquisition without the gene transfer in kleptoplastic sea slugs, Plakobranchus ocellatus.</title>
        <authorList>
            <person name="Maeda T."/>
            <person name="Takahashi S."/>
            <person name="Yoshida T."/>
            <person name="Shimamura S."/>
            <person name="Takaki Y."/>
            <person name="Nagai Y."/>
            <person name="Toyoda A."/>
            <person name="Suzuki Y."/>
            <person name="Arimoto A."/>
            <person name="Ishii H."/>
            <person name="Satoh N."/>
            <person name="Nishiyama T."/>
            <person name="Hasebe M."/>
            <person name="Maruyama T."/>
            <person name="Minagawa J."/>
            <person name="Obokata J."/>
            <person name="Shigenobu S."/>
        </authorList>
    </citation>
    <scope>NUCLEOTIDE SEQUENCE [LARGE SCALE GENOMIC DNA]</scope>
</reference>
<keyword evidence="2" id="KW-0808">Transferase</keyword>
<dbReference type="AlphaFoldDB" id="A0AAV4I5W7"/>
<dbReference type="Proteomes" id="UP000762676">
    <property type="component" value="Unassembled WGS sequence"/>
</dbReference>
<organism evidence="2 3">
    <name type="scientific">Elysia marginata</name>
    <dbReference type="NCBI Taxonomy" id="1093978"/>
    <lineage>
        <taxon>Eukaryota</taxon>
        <taxon>Metazoa</taxon>
        <taxon>Spiralia</taxon>
        <taxon>Lophotrochozoa</taxon>
        <taxon>Mollusca</taxon>
        <taxon>Gastropoda</taxon>
        <taxon>Heterobranchia</taxon>
        <taxon>Euthyneura</taxon>
        <taxon>Panpulmonata</taxon>
        <taxon>Sacoglossa</taxon>
        <taxon>Placobranchoidea</taxon>
        <taxon>Plakobranchidae</taxon>
        <taxon>Elysia</taxon>
    </lineage>
</organism>
<keyword evidence="2" id="KW-0418">Kinase</keyword>
<feature type="region of interest" description="Disordered" evidence="1">
    <location>
        <begin position="160"/>
        <end position="181"/>
    </location>
</feature>